<protein>
    <submittedName>
        <fullName evidence="8">Uncharacterized protein</fullName>
    </submittedName>
</protein>
<dbReference type="InterPro" id="IPR011501">
    <property type="entry name" value="Noc3_N"/>
</dbReference>
<evidence type="ECO:0000256" key="1">
    <source>
        <dbReference type="ARBA" id="ARBA00004604"/>
    </source>
</evidence>
<feature type="compositionally biased region" description="Basic and acidic residues" evidence="5">
    <location>
        <begin position="233"/>
        <end position="248"/>
    </location>
</feature>
<dbReference type="Pfam" id="PF07540">
    <property type="entry name" value="NOC3p"/>
    <property type="match status" value="1"/>
</dbReference>
<feature type="region of interest" description="Disordered" evidence="5">
    <location>
        <begin position="510"/>
        <end position="570"/>
    </location>
</feature>
<dbReference type="InterPro" id="IPR016024">
    <property type="entry name" value="ARM-type_fold"/>
</dbReference>
<evidence type="ECO:0000313" key="8">
    <source>
        <dbReference type="EMBL" id="CCO17317.1"/>
    </source>
</evidence>
<gene>
    <name evidence="8" type="ORF">Bathy06g01010</name>
</gene>
<dbReference type="InterPro" id="IPR005612">
    <property type="entry name" value="CCAAT-binding_factor"/>
</dbReference>
<feature type="compositionally biased region" description="Acidic residues" evidence="5">
    <location>
        <begin position="23"/>
        <end position="36"/>
    </location>
</feature>
<comment type="subcellular location">
    <subcellularLocation>
        <location evidence="1">Nucleus</location>
        <location evidence="1">Nucleolus</location>
    </subcellularLocation>
</comment>
<dbReference type="RefSeq" id="XP_007512717.1">
    <property type="nucleotide sequence ID" value="XM_007512655.1"/>
</dbReference>
<feature type="region of interest" description="Disordered" evidence="5">
    <location>
        <begin position="972"/>
        <end position="995"/>
    </location>
</feature>
<comment type="similarity">
    <text evidence="2">Belongs to the CBF/MAK21 family.</text>
</comment>
<dbReference type="GO" id="GO:0005730">
    <property type="term" value="C:nucleolus"/>
    <property type="evidence" value="ECO:0007669"/>
    <property type="project" value="UniProtKB-SubCell"/>
</dbReference>
<dbReference type="GO" id="GO:0006270">
    <property type="term" value="P:DNA replication initiation"/>
    <property type="evidence" value="ECO:0007669"/>
    <property type="project" value="TreeGrafter"/>
</dbReference>
<dbReference type="Proteomes" id="UP000198341">
    <property type="component" value="Chromosome 6"/>
</dbReference>
<evidence type="ECO:0000313" key="9">
    <source>
        <dbReference type="Proteomes" id="UP000198341"/>
    </source>
</evidence>
<evidence type="ECO:0000256" key="3">
    <source>
        <dbReference type="ARBA" id="ARBA00023054"/>
    </source>
</evidence>
<feature type="compositionally biased region" description="Acidic residues" evidence="5">
    <location>
        <begin position="634"/>
        <end position="644"/>
    </location>
</feature>
<organism evidence="8 9">
    <name type="scientific">Bathycoccus prasinos</name>
    <dbReference type="NCBI Taxonomy" id="41875"/>
    <lineage>
        <taxon>Eukaryota</taxon>
        <taxon>Viridiplantae</taxon>
        <taxon>Chlorophyta</taxon>
        <taxon>Mamiellophyceae</taxon>
        <taxon>Mamiellales</taxon>
        <taxon>Bathycoccaceae</taxon>
        <taxon>Bathycoccus</taxon>
    </lineage>
</organism>
<proteinExistence type="inferred from homology"/>
<dbReference type="Pfam" id="PF03914">
    <property type="entry name" value="CBF"/>
    <property type="match status" value="1"/>
</dbReference>
<accession>K8EGP9</accession>
<keyword evidence="9" id="KW-1185">Reference proteome</keyword>
<feature type="compositionally biased region" description="Basic and acidic residues" evidence="5">
    <location>
        <begin position="53"/>
        <end position="73"/>
    </location>
</feature>
<dbReference type="PANTHER" id="PTHR14428">
    <property type="entry name" value="NUCLEOLAR COMPLEX PROTEIN 3"/>
    <property type="match status" value="1"/>
</dbReference>
<feature type="region of interest" description="Disordered" evidence="5">
    <location>
        <begin position="623"/>
        <end position="644"/>
    </location>
</feature>
<sequence length="1063" mass="118891">MNNNNAKKKGGDGDTTKSTQSSDTEESLSIDEEDVEFVTKNALFTKRLLANSKELEEEKKGKNEKNKSHGDAKNDEDDDDDDNVERMFFEQEKAKKKEAWEKKQREMLKKKKMREENKGDEDDDDDDDDEEGDVRLLLPVKRLDGTLVKKPVLKETEVSANGKRGRTDEFEAFQNIDDNSGKSSNSNSRKKSLDDEDLGLEKAKKETKQKQKDVSDEDASTKKKKKVNWWEEDDKKKGAKEKGAQGEDSKDDSDDDDDDDESSDDQMENENVDFTFSAKKYLADPSGRRLACRQFMAELCQKAIEQPETRMKDAAKLIKTLCDDPHSKEVAQDACASMTLLLLDILPDYRLREINADKNELEGLSDKVKKQRKEEDLLCKTYKSFLRLLTKNAKKGANSIVSGPSPSVSGKCLIQFLSKKPNSNYRGEILRAIISSSFTSSDVTIAEEASKAFSEICRGDENGDHTLEILQLMAELVKKNMKSIWPQSIAWFKSINLNAAVSALKPEEERFQKMTRKQERKERAGERELSRKQRAKMAKALHEQNRMKPFTGDPNANNDEDDSDSDDKSFKRRLEKSIKKDLDEAEGGKTKSWKEKIKIQSKMIEAVFEVYVRVLKRATDDIDDSVGTANNSDSSDDSDPDSDYDEAVVANQRRHMHQNRKRGTFALLAPTLENLPNISRLIDVDYMADLSSLFTKALSSKRFTIADKCRVVLCLVDSFAGGGIESALADVDLSSTRNKVFSEILCCDKYKATNDCMEFVKSLGLPQPPDNDNEEFQTRFDHSYDEFEAKAKGSLRVDAVAAFLNSQTLGENISASTQRVASQAFGAMNTSTAMAFIKKITNVSVETVESGEAFGLLLTMAECLRRAPKTRDILDFTKERKFAPTAARGGLSDRIKYKSKKNKKSSSTINRFNSDSVNPEKANGGVATAWELFLLVDHFNPVVAGAATAVLNHEFDDIFQLAHKMSKKDVVPTSLKRKATEEGGNEEENDGKSKGKFSLFSKARTAAGSCARVASTLSGGFHPEVPLNVKNGGGTAVVSAKKRKSCAESLSMFEEKLHSFYVN</sequence>
<keyword evidence="4" id="KW-0539">Nucleus</keyword>
<name>K8EGP9_9CHLO</name>
<dbReference type="InterPro" id="IPR016903">
    <property type="entry name" value="Nucleolar_cplx-assoc_3"/>
</dbReference>
<dbReference type="GO" id="GO:0003682">
    <property type="term" value="F:chromatin binding"/>
    <property type="evidence" value="ECO:0007669"/>
    <property type="project" value="TreeGrafter"/>
</dbReference>
<dbReference type="SUPFAM" id="SSF48371">
    <property type="entry name" value="ARM repeat"/>
    <property type="match status" value="1"/>
</dbReference>
<feature type="compositionally biased region" description="Acidic residues" evidence="5">
    <location>
        <begin position="249"/>
        <end position="271"/>
    </location>
</feature>
<feature type="compositionally biased region" description="Basic and acidic residues" evidence="5">
    <location>
        <begin position="199"/>
        <end position="214"/>
    </location>
</feature>
<dbReference type="KEGG" id="bpg:Bathy06g01010"/>
<dbReference type="OrthoDB" id="496971at2759"/>
<evidence type="ECO:0000256" key="5">
    <source>
        <dbReference type="SAM" id="MobiDB-lite"/>
    </source>
</evidence>
<dbReference type="EMBL" id="FO082273">
    <property type="protein sequence ID" value="CCO17317.1"/>
    <property type="molecule type" value="Genomic_DNA"/>
</dbReference>
<dbReference type="STRING" id="41875.K8EGP9"/>
<evidence type="ECO:0000256" key="4">
    <source>
        <dbReference type="ARBA" id="ARBA00023242"/>
    </source>
</evidence>
<feature type="domain" description="CCAAT-binding factor" evidence="6">
    <location>
        <begin position="824"/>
        <end position="946"/>
    </location>
</feature>
<dbReference type="eggNOG" id="KOG2153">
    <property type="taxonomic scope" value="Eukaryota"/>
</dbReference>
<feature type="compositionally biased region" description="Basic and acidic residues" evidence="5">
    <location>
        <begin position="84"/>
        <end position="117"/>
    </location>
</feature>
<reference evidence="8 9" key="1">
    <citation type="submission" date="2011-10" db="EMBL/GenBank/DDBJ databases">
        <authorList>
            <person name="Genoscope - CEA"/>
        </authorList>
    </citation>
    <scope>NUCLEOTIDE SEQUENCE [LARGE SCALE GENOMIC DNA]</scope>
    <source>
        <strain evidence="8 9">RCC 1105</strain>
    </source>
</reference>
<feature type="compositionally biased region" description="Basic and acidic residues" evidence="5">
    <location>
        <begin position="510"/>
        <end position="531"/>
    </location>
</feature>
<evidence type="ECO:0000259" key="7">
    <source>
        <dbReference type="Pfam" id="PF07540"/>
    </source>
</evidence>
<evidence type="ECO:0000259" key="6">
    <source>
        <dbReference type="Pfam" id="PF03914"/>
    </source>
</evidence>
<feature type="compositionally biased region" description="Acidic residues" evidence="5">
    <location>
        <begin position="74"/>
        <end position="83"/>
    </location>
</feature>
<feature type="domain" description="Nucleolar complex-associated protein 3 N-terminal" evidence="7">
    <location>
        <begin position="294"/>
        <end position="385"/>
    </location>
</feature>
<feature type="region of interest" description="Disordered" evidence="5">
    <location>
        <begin position="1"/>
        <end position="272"/>
    </location>
</feature>
<keyword evidence="3" id="KW-0175">Coiled coil</keyword>
<dbReference type="GeneID" id="19015081"/>
<evidence type="ECO:0000256" key="2">
    <source>
        <dbReference type="ARBA" id="ARBA00007797"/>
    </source>
</evidence>
<dbReference type="AlphaFoldDB" id="K8EGP9"/>
<dbReference type="PANTHER" id="PTHR14428:SF5">
    <property type="entry name" value="NUCLEOLAR COMPLEX PROTEIN 3 HOMOLOG"/>
    <property type="match status" value="1"/>
</dbReference>
<feature type="compositionally biased region" description="Acidic residues" evidence="5">
    <location>
        <begin position="118"/>
        <end position="132"/>
    </location>
</feature>